<dbReference type="RefSeq" id="WP_033099421.1">
    <property type="nucleotide sequence ID" value="NZ_JACEIP010000004.1"/>
</dbReference>
<protein>
    <submittedName>
        <fullName evidence="2">Helix-turn-helix domain-containing protein</fullName>
    </submittedName>
</protein>
<name>A0A7W1X8F5_9BACL</name>
<reference evidence="2 3" key="1">
    <citation type="submission" date="2020-07" db="EMBL/GenBank/DDBJ databases">
        <authorList>
            <person name="Feng H."/>
        </authorList>
    </citation>
    <scope>NUCLEOTIDE SEQUENCE [LARGE SCALE GENOMIC DNA]</scope>
    <source>
        <strain evidence="3">s-11</strain>
    </source>
</reference>
<accession>A0A7W1X8F5</accession>
<dbReference type="AlphaFoldDB" id="A0A7W1X8F5"/>
<feature type="domain" description="Homeodomain phBC6A51-type" evidence="1">
    <location>
        <begin position="9"/>
        <end position="121"/>
    </location>
</feature>
<evidence type="ECO:0000259" key="1">
    <source>
        <dbReference type="Pfam" id="PF13022"/>
    </source>
</evidence>
<evidence type="ECO:0000313" key="2">
    <source>
        <dbReference type="EMBL" id="MBA4542013.1"/>
    </source>
</evidence>
<dbReference type="Proteomes" id="UP000530514">
    <property type="component" value="Unassembled WGS sequence"/>
</dbReference>
<organism evidence="2 3">
    <name type="scientific">Thermoactinomyces daqus</name>
    <dbReference type="NCBI Taxonomy" id="1329516"/>
    <lineage>
        <taxon>Bacteria</taxon>
        <taxon>Bacillati</taxon>
        <taxon>Bacillota</taxon>
        <taxon>Bacilli</taxon>
        <taxon>Bacillales</taxon>
        <taxon>Thermoactinomycetaceae</taxon>
        <taxon>Thermoactinomyces</taxon>
    </lineage>
</organism>
<comment type="caution">
    <text evidence="2">The sequence shown here is derived from an EMBL/GenBank/DDBJ whole genome shotgun (WGS) entry which is preliminary data.</text>
</comment>
<dbReference type="InterPro" id="IPR024978">
    <property type="entry name" value="Homeodomain_phBC6A51-type"/>
</dbReference>
<dbReference type="OrthoDB" id="2661800at2"/>
<keyword evidence="3" id="KW-1185">Reference proteome</keyword>
<dbReference type="InterPro" id="IPR009057">
    <property type="entry name" value="Homeodomain-like_sf"/>
</dbReference>
<dbReference type="SUPFAM" id="SSF46689">
    <property type="entry name" value="Homeodomain-like"/>
    <property type="match status" value="1"/>
</dbReference>
<dbReference type="Gene3D" id="1.10.10.60">
    <property type="entry name" value="Homeodomain-like"/>
    <property type="match status" value="1"/>
</dbReference>
<dbReference type="Pfam" id="PF13022">
    <property type="entry name" value="HTH_Tnp_1_2"/>
    <property type="match status" value="1"/>
</dbReference>
<evidence type="ECO:0000313" key="3">
    <source>
        <dbReference type="Proteomes" id="UP000530514"/>
    </source>
</evidence>
<dbReference type="EMBL" id="JACEIP010000004">
    <property type="protein sequence ID" value="MBA4542013.1"/>
    <property type="molecule type" value="Genomic_DNA"/>
</dbReference>
<gene>
    <name evidence="2" type="ORF">H1164_03740</name>
</gene>
<proteinExistence type="predicted"/>
<sequence>MAKRGRKPDLTKLSAEQIEAAMLLADPHNKMTQREVAQKVGVHYNSVWNWLHKNEDFRDLIEYYRDQFLNDLYGLAIKALETQLKRNNTRAVEIFLKSQGKLTERHEVEQTIEDKRDSESLEAQLEKLKRELDGAEG</sequence>